<dbReference type="PANTHER" id="PTHR35936">
    <property type="entry name" value="MEMBRANE-BOUND LYTIC MUREIN TRANSGLYCOSYLASE F"/>
    <property type="match status" value="1"/>
</dbReference>
<reference evidence="4" key="2">
    <citation type="submission" date="2007-04" db="EMBL/GenBank/DDBJ databases">
        <title>Complete genome sequence of the nitrogen-fixing bacterium Azorhizobium caulinodans ORS571.</title>
        <authorList>
            <person name="Lee K.B."/>
            <person name="Backer P.D."/>
            <person name="Aono T."/>
            <person name="Liu C.T."/>
            <person name="Suzuki S."/>
            <person name="Suzuki T."/>
            <person name="Kaneko T."/>
            <person name="Yamada M."/>
            <person name="Tabata S."/>
            <person name="Kupfer D.M."/>
            <person name="Najar F.Z."/>
            <person name="Wiley G.B."/>
            <person name="Roe B."/>
            <person name="Binnewies T."/>
            <person name="Ussery D."/>
            <person name="Vereecke D."/>
            <person name="Gevers D."/>
            <person name="Holsters M."/>
            <person name="Oyaizu H."/>
        </authorList>
    </citation>
    <scope>NUCLEOTIDE SEQUENCE [LARGE SCALE GENOMIC DNA]</scope>
    <source>
        <strain evidence="4">ATCC 43989 / DSM 5975 / JCM 20966 / LMG 6465 / NBRC 14845 / NCIMB 13405 / ORS 571</strain>
    </source>
</reference>
<reference evidence="3 4" key="3">
    <citation type="journal article" date="2008" name="BMC Genomics">
        <title>The genome of the versatile nitrogen fixer Azorhizobium caulinodans ORS571.</title>
        <authorList>
            <person name="Lee KB."/>
            <person name="Backer P.D."/>
            <person name="Aono T."/>
            <person name="Liu CT."/>
            <person name="Suzuki S."/>
            <person name="Suzuki T."/>
            <person name="Kaneko T."/>
            <person name="Yamada M."/>
            <person name="Tabata S."/>
            <person name="Kupfer D.M."/>
            <person name="Najar F.Z."/>
            <person name="Wiley G.B."/>
            <person name="Roe B."/>
            <person name="Binnewies T.T."/>
            <person name="Ussery D.W."/>
            <person name="D'Haeze W."/>
            <person name="Herder J.D."/>
            <person name="Gevers D."/>
            <person name="Vereecke D."/>
            <person name="Holsters M."/>
            <person name="Oyaizu H."/>
        </authorList>
    </citation>
    <scope>NUCLEOTIDE SEQUENCE [LARGE SCALE GENOMIC DNA]</scope>
    <source>
        <strain evidence="4">ATCC 43989 / DSM 5975 / JCM 20966 / LMG 6465 / NBRC 14845 / NCIMB 13405 / ORS 571</strain>
    </source>
</reference>
<dbReference type="SUPFAM" id="SSF53850">
    <property type="entry name" value="Periplasmic binding protein-like II"/>
    <property type="match status" value="1"/>
</dbReference>
<name>A8I729_AZOC5</name>
<reference evidence="3 4" key="6">
    <citation type="journal article" date="2011" name="Appl. Environ. Microbiol.">
        <title>Involvement of the azorhizobial chromosome partition gene (parA) in the onset of bacteroid differentiation during Sesbania rostrata stem nodule development.</title>
        <authorList>
            <person name="Liu CT."/>
            <person name="Lee KB."/>
            <person name="Wang YS."/>
            <person name="Peng MH."/>
            <person name="Lee KT."/>
            <person name="Suzuki S."/>
            <person name="Suzuki T."/>
            <person name="Oyaizu H."/>
        </authorList>
    </citation>
    <scope>NUCLEOTIDE SEQUENCE [LARGE SCALE GENOMIC DNA]</scope>
    <source>
        <strain evidence="4">ATCC 43989 / DSM 5975 / JCM 20966 / LMG 6465 / NBRC 14845 / NCIMB 13405 / ORS 571</strain>
    </source>
</reference>
<dbReference type="EMBL" id="AP009384">
    <property type="protein sequence ID" value="BAF88070.1"/>
    <property type="molecule type" value="Genomic_DNA"/>
</dbReference>
<dbReference type="AlphaFoldDB" id="A8I729"/>
<keyword evidence="4" id="KW-1185">Reference proteome</keyword>
<proteinExistence type="predicted"/>
<keyword evidence="1" id="KW-0732">Signal</keyword>
<evidence type="ECO:0000259" key="2">
    <source>
        <dbReference type="SMART" id="SM00062"/>
    </source>
</evidence>
<organism evidence="3 4">
    <name type="scientific">Azorhizobium caulinodans (strain ATCC 43989 / DSM 5975 / JCM 20966 / LMG 6465 / NBRC 14845 / NCIMB 13405 / ORS 571)</name>
    <dbReference type="NCBI Taxonomy" id="438753"/>
    <lineage>
        <taxon>Bacteria</taxon>
        <taxon>Pseudomonadati</taxon>
        <taxon>Pseudomonadota</taxon>
        <taxon>Alphaproteobacteria</taxon>
        <taxon>Hyphomicrobiales</taxon>
        <taxon>Xanthobacteraceae</taxon>
        <taxon>Azorhizobium</taxon>
    </lineage>
</organism>
<gene>
    <name evidence="3" type="ordered locus">AZC_2072</name>
</gene>
<dbReference type="Pfam" id="PF00497">
    <property type="entry name" value="SBP_bac_3"/>
    <property type="match status" value="1"/>
</dbReference>
<feature type="domain" description="Solute-binding protein family 3/N-terminal" evidence="2">
    <location>
        <begin position="35"/>
        <end position="256"/>
    </location>
</feature>
<dbReference type="Proteomes" id="UP000000270">
    <property type="component" value="Chromosome"/>
</dbReference>
<dbReference type="SMART" id="SM00062">
    <property type="entry name" value="PBPb"/>
    <property type="match status" value="1"/>
</dbReference>
<reference evidence="3 4" key="4">
    <citation type="journal article" date="2009" name="Appl. Environ. Microbiol.">
        <title>Comparative genome-wide transcriptional profiling of Azorhizobium caulinodans ORS571 grown under free-living and symbiotic conditions.</title>
        <authorList>
            <person name="Tsukada S."/>
            <person name="Aono T."/>
            <person name="Akiba N."/>
            <person name="Lee KB."/>
            <person name="Liu CT."/>
            <person name="Toyazaki H."/>
            <person name="Oyaizu H."/>
        </authorList>
    </citation>
    <scope>NUCLEOTIDE SEQUENCE [LARGE SCALE GENOMIC DNA]</scope>
    <source>
        <strain evidence="4">ATCC 43989 / DSM 5975 / JCM 20966 / LMG 6465 / NBRC 14845 / NCIMB 13405 / ORS 571</strain>
    </source>
</reference>
<dbReference type="eggNOG" id="COG0834">
    <property type="taxonomic scope" value="Bacteria"/>
</dbReference>
<protein>
    <submittedName>
        <fullName evidence="3">ABC-type amino acid transport</fullName>
    </submittedName>
</protein>
<accession>A8I729</accession>
<sequence>MPERGTGDSMFLKSLAALAVGIAVGFSAPVMAQESFKVGVTTTGVPFTFVDTTTQQPTGAMVDLAKAIATEVGLKPTFELTAFSALVPSLSTHKIDVISAGMLATDERRKVVDFSEPVYTYGDAMFVAADAKDVTLDDLKGQVVGAQVGTTFADSLKALNIFSEVKLYESIADIMRDVKLGRIKAGFGDQPIIAYQIAKNPGLGVRLVKGYKPLKEGQVALAIAKDNPALLTKVNAAILKLKASGELDKIFAAYGL</sequence>
<dbReference type="KEGG" id="azc:AZC_2072"/>
<dbReference type="PANTHER" id="PTHR35936:SF17">
    <property type="entry name" value="ARGININE-BINDING EXTRACELLULAR PROTEIN ARTP"/>
    <property type="match status" value="1"/>
</dbReference>
<dbReference type="Gene3D" id="3.40.190.10">
    <property type="entry name" value="Periplasmic binding protein-like II"/>
    <property type="match status" value="2"/>
</dbReference>
<evidence type="ECO:0000256" key="1">
    <source>
        <dbReference type="ARBA" id="ARBA00022729"/>
    </source>
</evidence>
<reference evidence="3 4" key="1">
    <citation type="journal article" date="2007" name="Appl. Environ. Microbiol.">
        <title>Rhizobial factors required for stem nodule maturation and maintenance in Sesbania rostrata-Azorhizobium caulinodans ORS571 symbiosis.</title>
        <authorList>
            <person name="Suzuki S."/>
            <person name="Aono T."/>
            <person name="Lee KB."/>
            <person name="Suzuki T."/>
            <person name="Liu CT."/>
            <person name="Miwa H."/>
            <person name="Wakao S."/>
            <person name="Iki T."/>
            <person name="Oyaizu H."/>
        </authorList>
    </citation>
    <scope>NUCLEOTIDE SEQUENCE [LARGE SCALE GENOMIC DNA]</scope>
    <source>
        <strain evidence="4">ATCC 43989 / DSM 5975 / JCM 20966 / LMG 6465 / NBRC 14845 / NCIMB 13405 / ORS 571</strain>
    </source>
</reference>
<reference evidence="3 4" key="5">
    <citation type="journal article" date="2010" name="Appl. Environ. Microbiol.">
        <title>phrR-like gene praR of Azorhizobium caulinodans ORS571 is essential for symbiosis with Sesbania rostrata and is involved in expression of reb genes.</title>
        <authorList>
            <person name="Akiba N."/>
            <person name="Aono T."/>
            <person name="Toyazaki H."/>
            <person name="Sato S."/>
            <person name="Oyaizu H."/>
        </authorList>
    </citation>
    <scope>NUCLEOTIDE SEQUENCE [LARGE SCALE GENOMIC DNA]</scope>
    <source>
        <strain evidence="4">ATCC 43989 / DSM 5975 / JCM 20966 / LMG 6465 / NBRC 14845 / NCIMB 13405 / ORS 571</strain>
    </source>
</reference>
<dbReference type="InterPro" id="IPR001638">
    <property type="entry name" value="Solute-binding_3/MltF_N"/>
</dbReference>
<dbReference type="STRING" id="438753.AZC_2072"/>
<evidence type="ECO:0000313" key="4">
    <source>
        <dbReference type="Proteomes" id="UP000000270"/>
    </source>
</evidence>
<evidence type="ECO:0000313" key="3">
    <source>
        <dbReference type="EMBL" id="BAF88070.1"/>
    </source>
</evidence>
<dbReference type="CDD" id="cd13530">
    <property type="entry name" value="PBP2_peptides_like"/>
    <property type="match status" value="1"/>
</dbReference>
<dbReference type="HOGENOM" id="CLU_019602_18_2_5"/>